<reference evidence="2 3" key="1">
    <citation type="submission" date="2021-08" db="EMBL/GenBank/DDBJ databases">
        <title>WGS of actinomycetes from Thailand.</title>
        <authorList>
            <person name="Thawai C."/>
        </authorList>
    </citation>
    <scope>NUCLEOTIDE SEQUENCE [LARGE SCALE GENOMIC DNA]</scope>
    <source>
        <strain evidence="2 3">PLK6-54</strain>
    </source>
</reference>
<dbReference type="Proteomes" id="UP000778578">
    <property type="component" value="Unassembled WGS sequence"/>
</dbReference>
<evidence type="ECO:0000313" key="2">
    <source>
        <dbReference type="EMBL" id="MBY8883061.1"/>
    </source>
</evidence>
<proteinExistence type="predicted"/>
<gene>
    <name evidence="2" type="ORF">K7862_36320</name>
</gene>
<dbReference type="EMBL" id="JAINZZ010000104">
    <property type="protein sequence ID" value="MBY8883061.1"/>
    <property type="molecule type" value="Genomic_DNA"/>
</dbReference>
<feature type="non-terminal residue" evidence="2">
    <location>
        <position position="63"/>
    </location>
</feature>
<protein>
    <submittedName>
        <fullName evidence="2">Uncharacterized protein</fullName>
    </submittedName>
</protein>
<organism evidence="2 3">
    <name type="scientific">Actinacidiphila acidipaludis</name>
    <dbReference type="NCBI Taxonomy" id="2873382"/>
    <lineage>
        <taxon>Bacteria</taxon>
        <taxon>Bacillati</taxon>
        <taxon>Actinomycetota</taxon>
        <taxon>Actinomycetes</taxon>
        <taxon>Kitasatosporales</taxon>
        <taxon>Streptomycetaceae</taxon>
        <taxon>Actinacidiphila</taxon>
    </lineage>
</organism>
<evidence type="ECO:0000256" key="1">
    <source>
        <dbReference type="SAM" id="MobiDB-lite"/>
    </source>
</evidence>
<sequence>MNPAAQDDPQAPAAVEPAALPEAFYRDLGAGVFESTRATAGPWGPKTQHAGPPSALLGRALAR</sequence>
<name>A0ABS7QIR0_9ACTN</name>
<comment type="caution">
    <text evidence="2">The sequence shown here is derived from an EMBL/GenBank/DDBJ whole genome shotgun (WGS) entry which is preliminary data.</text>
</comment>
<keyword evidence="3" id="KW-1185">Reference proteome</keyword>
<feature type="region of interest" description="Disordered" evidence="1">
    <location>
        <begin position="36"/>
        <end position="63"/>
    </location>
</feature>
<evidence type="ECO:0000313" key="3">
    <source>
        <dbReference type="Proteomes" id="UP000778578"/>
    </source>
</evidence>
<accession>A0ABS7QIR0</accession>